<dbReference type="Proteomes" id="UP000250186">
    <property type="component" value="Unassembled WGS sequence"/>
</dbReference>
<dbReference type="Gene3D" id="3.40.50.2000">
    <property type="entry name" value="Glycogen Phosphorylase B"/>
    <property type="match status" value="2"/>
</dbReference>
<dbReference type="PANTHER" id="PTHR46401">
    <property type="entry name" value="GLYCOSYLTRANSFERASE WBBK-RELATED"/>
    <property type="match status" value="1"/>
</dbReference>
<gene>
    <name evidence="4" type="ORF">AU492_10305</name>
</gene>
<evidence type="ECO:0000259" key="3">
    <source>
        <dbReference type="Pfam" id="PF13439"/>
    </source>
</evidence>
<dbReference type="InterPro" id="IPR001296">
    <property type="entry name" value="Glyco_trans_1"/>
</dbReference>
<name>A0ABX9ESG5_9GAMM</name>
<keyword evidence="5" id="KW-1185">Reference proteome</keyword>
<accession>A0ABX9ESG5</accession>
<dbReference type="Pfam" id="PF00534">
    <property type="entry name" value="Glycos_transf_1"/>
    <property type="match status" value="1"/>
</dbReference>
<proteinExistence type="predicted"/>
<dbReference type="GeneID" id="61123148"/>
<reference evidence="4 5" key="1">
    <citation type="submission" date="2016-02" db="EMBL/GenBank/DDBJ databases">
        <title>Species-wide whole genome sequencing reveals diversity, host range in Lonsdalea quercina.</title>
        <authorList>
            <person name="Li Y."/>
        </authorList>
    </citation>
    <scope>NUCLEOTIDE SEQUENCE [LARGE SCALE GENOMIC DNA]</scope>
    <source>
        <strain evidence="4 5">CFCC 12721</strain>
    </source>
</reference>
<dbReference type="InterPro" id="IPR028098">
    <property type="entry name" value="Glyco_trans_4-like_N"/>
</dbReference>
<feature type="domain" description="Glycosyl transferase family 1" evidence="2">
    <location>
        <begin position="161"/>
        <end position="305"/>
    </location>
</feature>
<dbReference type="RefSeq" id="WP_085687842.1">
    <property type="nucleotide sequence ID" value="NZ_CP065534.1"/>
</dbReference>
<sequence length="336" mass="38114">MSMSEQTKYDVIFGVYPWAFDCPGGGERQLMAWKSHLEVLGHNVRLYDPWQPTSDEPKIFHFFSVMPGSYQLCDYLKKKGKHLVITPNLWVTPETKWNYPHDDIQRLLAIADRIVVNSLLEAKALSEVYEVDLSRFSVVYNGVEKSFFESASPELFREWGGLANKRYLLNVANIESRKNQLRFLDALQDYPDLSLVVVGNARDSAYLEECRHVGKEQFIYAGPVEYGSELLRSALAGAEAFVMPSTLETPSIAALEAAASGCRIMVTEVGSTTEYFGKDAVYIDPDSRESMSKGIGQVLQMPSECLREHIQQRFTWTNVIRDLEQVYSQLLHESGN</sequence>
<dbReference type="SUPFAM" id="SSF53756">
    <property type="entry name" value="UDP-Glycosyltransferase/glycogen phosphorylase"/>
    <property type="match status" value="1"/>
</dbReference>
<feature type="domain" description="Glycosyltransferase subfamily 4-like N-terminal" evidence="3">
    <location>
        <begin position="56"/>
        <end position="144"/>
    </location>
</feature>
<evidence type="ECO:0000259" key="2">
    <source>
        <dbReference type="Pfam" id="PF00534"/>
    </source>
</evidence>
<evidence type="ECO:0000313" key="4">
    <source>
        <dbReference type="EMBL" id="RAT33572.1"/>
    </source>
</evidence>
<keyword evidence="1" id="KW-0808">Transferase</keyword>
<dbReference type="EMBL" id="LUSW01000021">
    <property type="protein sequence ID" value="RAT33572.1"/>
    <property type="molecule type" value="Genomic_DNA"/>
</dbReference>
<organism evidence="4 5">
    <name type="scientific">Lonsdalea populi</name>
    <dbReference type="NCBI Taxonomy" id="1172565"/>
    <lineage>
        <taxon>Bacteria</taxon>
        <taxon>Pseudomonadati</taxon>
        <taxon>Pseudomonadota</taxon>
        <taxon>Gammaproteobacteria</taxon>
        <taxon>Enterobacterales</taxon>
        <taxon>Pectobacteriaceae</taxon>
        <taxon>Lonsdalea</taxon>
    </lineage>
</organism>
<protein>
    <submittedName>
        <fullName evidence="4">Glycosyltransferase</fullName>
    </submittedName>
</protein>
<evidence type="ECO:0000256" key="1">
    <source>
        <dbReference type="ARBA" id="ARBA00022679"/>
    </source>
</evidence>
<comment type="caution">
    <text evidence="4">The sequence shown here is derived from an EMBL/GenBank/DDBJ whole genome shotgun (WGS) entry which is preliminary data.</text>
</comment>
<dbReference type="CDD" id="cd03801">
    <property type="entry name" value="GT4_PimA-like"/>
    <property type="match status" value="1"/>
</dbReference>
<dbReference type="PANTHER" id="PTHR46401:SF2">
    <property type="entry name" value="GLYCOSYLTRANSFERASE WBBK-RELATED"/>
    <property type="match status" value="1"/>
</dbReference>
<dbReference type="Pfam" id="PF13439">
    <property type="entry name" value="Glyco_transf_4"/>
    <property type="match status" value="1"/>
</dbReference>
<evidence type="ECO:0000313" key="5">
    <source>
        <dbReference type="Proteomes" id="UP000250186"/>
    </source>
</evidence>